<keyword evidence="1" id="KW-0732">Signal</keyword>
<gene>
    <name evidence="3" type="ORF">EHO51_18870</name>
</gene>
<evidence type="ECO:0000313" key="3">
    <source>
        <dbReference type="EMBL" id="AZG78884.1"/>
    </source>
</evidence>
<dbReference type="Pfam" id="PF03413">
    <property type="entry name" value="PepSY"/>
    <property type="match status" value="1"/>
</dbReference>
<dbReference type="InterPro" id="IPR025711">
    <property type="entry name" value="PepSY"/>
</dbReference>
<accession>A0A3G8MBD8</accession>
<feature type="signal peptide" evidence="1">
    <location>
        <begin position="1"/>
        <end position="24"/>
    </location>
</feature>
<dbReference type="KEGG" id="mros:EHO51_18870"/>
<evidence type="ECO:0000256" key="1">
    <source>
        <dbReference type="SAM" id="SignalP"/>
    </source>
</evidence>
<dbReference type="Proteomes" id="UP000273982">
    <property type="component" value="Plasmid pGW6_1"/>
</dbReference>
<evidence type="ECO:0000313" key="4">
    <source>
        <dbReference type="Proteomes" id="UP000273982"/>
    </source>
</evidence>
<reference evidence="3 4" key="1">
    <citation type="submission" date="2018-11" db="EMBL/GenBank/DDBJ databases">
        <title>Genome squencing of methanotrophic bacteria isolated from alkaline groundwater in Korea.</title>
        <authorList>
            <person name="Nguyen L.N."/>
        </authorList>
    </citation>
    <scope>NUCLEOTIDE SEQUENCE [LARGE SCALE GENOMIC DNA]</scope>
    <source>
        <strain evidence="3 4">GW6</strain>
        <plasmid evidence="4">pgw6_1</plasmid>
    </source>
</reference>
<sequence length="113" mass="12484">MSPMRKIFRGTSVGVVFALSASLAASVTFGNEVGERRDDHDIALGALERGEILPLETVLSEVRKTIHGEIVGIELERERETWLYQIKIIAPGNSMIEVHVDARTAKVLETRGK</sequence>
<evidence type="ECO:0000259" key="2">
    <source>
        <dbReference type="Pfam" id="PF03413"/>
    </source>
</evidence>
<dbReference type="Gene3D" id="3.10.450.40">
    <property type="match status" value="1"/>
</dbReference>
<protein>
    <submittedName>
        <fullName evidence="3">Peptidase</fullName>
    </submittedName>
</protein>
<name>A0A3G8MBD8_9HYPH</name>
<proteinExistence type="predicted"/>
<feature type="chain" id="PRO_5018289406" evidence="1">
    <location>
        <begin position="25"/>
        <end position="113"/>
    </location>
</feature>
<dbReference type="AlphaFoldDB" id="A0A3G8MBD8"/>
<keyword evidence="3" id="KW-0614">Plasmid</keyword>
<geneLocation type="plasmid" evidence="4">
    <name>pgw6_1</name>
</geneLocation>
<feature type="domain" description="PepSY" evidence="2">
    <location>
        <begin position="53"/>
        <end position="110"/>
    </location>
</feature>
<organism evidence="3 4">
    <name type="scientific">Methylocystis rosea</name>
    <dbReference type="NCBI Taxonomy" id="173366"/>
    <lineage>
        <taxon>Bacteria</taxon>
        <taxon>Pseudomonadati</taxon>
        <taxon>Pseudomonadota</taxon>
        <taxon>Alphaproteobacteria</taxon>
        <taxon>Hyphomicrobiales</taxon>
        <taxon>Methylocystaceae</taxon>
        <taxon>Methylocystis</taxon>
    </lineage>
</organism>
<dbReference type="EMBL" id="CP034087">
    <property type="protein sequence ID" value="AZG78884.1"/>
    <property type="molecule type" value="Genomic_DNA"/>
</dbReference>